<protein>
    <submittedName>
        <fullName evidence="2">Rna-directed dna polymerase from mobile element jockey-like</fullName>
    </submittedName>
</protein>
<sequence length="202" mass="22640">MGLTSWRNRVYWGLLGSICQEGEGHLTPWAWQAGEEGFKLKVLGEGNLSPSHFYQFDVSVKGNRRPDYPGHGEGQDTNFFTSVFTMKCFSQVCRSTGPALLNKFVGNRDSGIECTVIKFADDTRLCGAVNTLEGRDVTQKDLDKLEWASAKFMKFKKAKGKVPLLGWGNPKQKYKLGKERTENNPGEKHLGVSVEKKIDMTQ</sequence>
<organism evidence="2 3">
    <name type="scientific">Willisornis vidua</name>
    <name type="common">Xingu scale-backed antbird</name>
    <dbReference type="NCBI Taxonomy" id="1566151"/>
    <lineage>
        <taxon>Eukaryota</taxon>
        <taxon>Metazoa</taxon>
        <taxon>Chordata</taxon>
        <taxon>Craniata</taxon>
        <taxon>Vertebrata</taxon>
        <taxon>Euteleostomi</taxon>
        <taxon>Archelosauria</taxon>
        <taxon>Archosauria</taxon>
        <taxon>Dinosauria</taxon>
        <taxon>Saurischia</taxon>
        <taxon>Theropoda</taxon>
        <taxon>Coelurosauria</taxon>
        <taxon>Aves</taxon>
        <taxon>Neognathae</taxon>
        <taxon>Neoaves</taxon>
        <taxon>Telluraves</taxon>
        <taxon>Australaves</taxon>
        <taxon>Passeriformes</taxon>
        <taxon>Thamnophilidae</taxon>
        <taxon>Willisornis</taxon>
    </lineage>
</organism>
<feature type="compositionally biased region" description="Basic and acidic residues" evidence="1">
    <location>
        <begin position="176"/>
        <end position="202"/>
    </location>
</feature>
<evidence type="ECO:0000313" key="2">
    <source>
        <dbReference type="EMBL" id="KAJ7426854.1"/>
    </source>
</evidence>
<gene>
    <name evidence="2" type="ORF">WISP_11873</name>
</gene>
<feature type="region of interest" description="Disordered" evidence="1">
    <location>
        <begin position="173"/>
        <end position="202"/>
    </location>
</feature>
<keyword evidence="3" id="KW-1185">Reference proteome</keyword>
<accession>A0ABQ9DR23</accession>
<reference evidence="2" key="1">
    <citation type="submission" date="2019-10" db="EMBL/GenBank/DDBJ databases">
        <authorList>
            <person name="Soares A.E.R."/>
            <person name="Aleixo A."/>
            <person name="Schneider P."/>
            <person name="Miyaki C.Y."/>
            <person name="Schneider M.P."/>
            <person name="Mello C."/>
            <person name="Vasconcelos A.T.R."/>
        </authorList>
    </citation>
    <scope>NUCLEOTIDE SEQUENCE</scope>
    <source>
        <tissue evidence="2">Muscle</tissue>
    </source>
</reference>
<name>A0ABQ9DR23_9PASS</name>
<dbReference type="PANTHER" id="PTHR33332">
    <property type="entry name" value="REVERSE TRANSCRIPTASE DOMAIN-CONTAINING PROTEIN"/>
    <property type="match status" value="1"/>
</dbReference>
<comment type="caution">
    <text evidence="2">The sequence shown here is derived from an EMBL/GenBank/DDBJ whole genome shotgun (WGS) entry which is preliminary data.</text>
</comment>
<evidence type="ECO:0000256" key="1">
    <source>
        <dbReference type="SAM" id="MobiDB-lite"/>
    </source>
</evidence>
<proteinExistence type="predicted"/>
<dbReference type="EMBL" id="WHWB01032132">
    <property type="protein sequence ID" value="KAJ7426854.1"/>
    <property type="molecule type" value="Genomic_DNA"/>
</dbReference>
<dbReference type="Proteomes" id="UP001145742">
    <property type="component" value="Unassembled WGS sequence"/>
</dbReference>
<evidence type="ECO:0000313" key="3">
    <source>
        <dbReference type="Proteomes" id="UP001145742"/>
    </source>
</evidence>